<evidence type="ECO:0000313" key="15">
    <source>
        <dbReference type="EMBL" id="JAV69666.1"/>
    </source>
</evidence>
<protein>
    <recommendedName>
        <fullName evidence="14">Fatty acid desaturase domain-containing protein</fullName>
    </recommendedName>
</protein>
<keyword evidence="9" id="KW-0443">Lipid metabolism</keyword>
<feature type="transmembrane region" description="Helical" evidence="13">
    <location>
        <begin position="184"/>
        <end position="205"/>
    </location>
</feature>
<evidence type="ECO:0000256" key="2">
    <source>
        <dbReference type="ARBA" id="ARBA00009295"/>
    </source>
</evidence>
<keyword evidence="10 13" id="KW-0472">Membrane</keyword>
<evidence type="ECO:0000313" key="17">
    <source>
        <dbReference type="Proteomes" id="UP000327044"/>
    </source>
</evidence>
<accession>A0A1Y1LDL0</accession>
<dbReference type="GO" id="GO:0005789">
    <property type="term" value="C:endoplasmic reticulum membrane"/>
    <property type="evidence" value="ECO:0007669"/>
    <property type="project" value="TreeGrafter"/>
</dbReference>
<dbReference type="Pfam" id="PF00487">
    <property type="entry name" value="FA_desaturase"/>
    <property type="match status" value="1"/>
</dbReference>
<reference evidence="16" key="3">
    <citation type="submission" date="2019-08" db="EMBL/GenBank/DDBJ databases">
        <authorList>
            <consortium name="Photinus pyralis genome working group"/>
            <person name="Fallon T.R."/>
            <person name="Sander Lower S.E."/>
            <person name="Weng J.-K."/>
        </authorList>
    </citation>
    <scope>NUCLEOTIDE SEQUENCE</scope>
    <source>
        <strain evidence="16">1611_PpyrPB1</strain>
        <tissue evidence="16">Whole body</tissue>
    </source>
</reference>
<dbReference type="InParanoid" id="A0A1Y1LDL0"/>
<evidence type="ECO:0000256" key="13">
    <source>
        <dbReference type="SAM" id="Phobius"/>
    </source>
</evidence>
<comment type="similarity">
    <text evidence="2 12">Belongs to the fatty acid desaturase type 1 family.</text>
</comment>
<dbReference type="GO" id="GO:0004768">
    <property type="term" value="F:stearoyl-CoA 9-desaturase activity"/>
    <property type="evidence" value="ECO:0007669"/>
    <property type="project" value="TreeGrafter"/>
</dbReference>
<proteinExistence type="inferred from homology"/>
<dbReference type="EMBL" id="VVIM01000002">
    <property type="protein sequence ID" value="KAB0802467.1"/>
    <property type="molecule type" value="Genomic_DNA"/>
</dbReference>
<dbReference type="InterPro" id="IPR005804">
    <property type="entry name" value="FA_desaturase_dom"/>
</dbReference>
<dbReference type="GO" id="GO:0005506">
    <property type="term" value="F:iron ion binding"/>
    <property type="evidence" value="ECO:0007669"/>
    <property type="project" value="TreeGrafter"/>
</dbReference>
<evidence type="ECO:0000259" key="14">
    <source>
        <dbReference type="Pfam" id="PF00487"/>
    </source>
</evidence>
<evidence type="ECO:0000256" key="9">
    <source>
        <dbReference type="ARBA" id="ARBA00023098"/>
    </source>
</evidence>
<comment type="cofactor">
    <cofactor evidence="12">
        <name>Fe(2+)</name>
        <dbReference type="ChEBI" id="CHEBI:29033"/>
    </cofactor>
</comment>
<evidence type="ECO:0000256" key="11">
    <source>
        <dbReference type="ARBA" id="ARBA00023160"/>
    </source>
</evidence>
<organism evidence="15">
    <name type="scientific">Photinus pyralis</name>
    <name type="common">Common eastern firefly</name>
    <name type="synonym">Lampyris pyralis</name>
    <dbReference type="NCBI Taxonomy" id="7054"/>
    <lineage>
        <taxon>Eukaryota</taxon>
        <taxon>Metazoa</taxon>
        <taxon>Ecdysozoa</taxon>
        <taxon>Arthropoda</taxon>
        <taxon>Hexapoda</taxon>
        <taxon>Insecta</taxon>
        <taxon>Pterygota</taxon>
        <taxon>Neoptera</taxon>
        <taxon>Endopterygota</taxon>
        <taxon>Coleoptera</taxon>
        <taxon>Polyphaga</taxon>
        <taxon>Elateriformia</taxon>
        <taxon>Elateroidea</taxon>
        <taxon>Lampyridae</taxon>
        <taxon>Lampyrinae</taxon>
        <taxon>Photinus</taxon>
    </lineage>
</organism>
<evidence type="ECO:0000256" key="7">
    <source>
        <dbReference type="ARBA" id="ARBA00023002"/>
    </source>
</evidence>
<dbReference type="AlphaFoldDB" id="A0A1Y1LDL0"/>
<dbReference type="Proteomes" id="UP000327044">
    <property type="component" value="Unassembled WGS sequence"/>
</dbReference>
<name>A0A1Y1LDL0_PHOPY</name>
<dbReference type="InterPro" id="IPR015876">
    <property type="entry name" value="Acyl-CoA_DS"/>
</dbReference>
<keyword evidence="7 12" id="KW-0560">Oxidoreductase</keyword>
<evidence type="ECO:0000256" key="1">
    <source>
        <dbReference type="ARBA" id="ARBA00004141"/>
    </source>
</evidence>
<keyword evidence="17" id="KW-1185">Reference proteome</keyword>
<evidence type="ECO:0000256" key="5">
    <source>
        <dbReference type="ARBA" id="ARBA00022832"/>
    </source>
</evidence>
<dbReference type="PRINTS" id="PR00075">
    <property type="entry name" value="FACDDSATRASE"/>
</dbReference>
<comment type="domain">
    <text evidence="12">The histidine box domains are involved in binding the catalytic metal ions.</text>
</comment>
<sequence>MAPNNLKPTGILFETDEDVPMEDIPVERYKKTAKSTRSWPMIIIYAYFHIVAVQGLYLAFTSAKIWTSLLVVFLYEVGILGITAGVHRLWSHRAYKATWQLRLLLTAFQTIAFQNSVIDWARDHRVHHKYNETDGDPYNARRGFFFSHIGWMFFRKHPDVIAKGRGIDFSDLYADPILFYQKKYYYYIMPIVCFLLPTYLPMYLWNETFTNAFTINILRYILTLNSTLAVNSVAHRWGSKPYDKFLNPSENLSISLLTLGEGWHNYHHAFPWDYRTAELGKFSTNLTSVFIDLMAKIGWAYDLKSASEEMIKKRVMRTGDGSHEIWGWGDKDQPKQEITEAVINHAKDE</sequence>
<dbReference type="PANTHER" id="PTHR11351:SF31">
    <property type="entry name" value="DESATURASE 1, ISOFORM A-RELATED"/>
    <property type="match status" value="1"/>
</dbReference>
<gene>
    <name evidence="16" type="ORF">PPYR_04653</name>
</gene>
<keyword evidence="8" id="KW-0408">Iron</keyword>
<evidence type="ECO:0000256" key="12">
    <source>
        <dbReference type="RuleBase" id="RU000581"/>
    </source>
</evidence>
<evidence type="ECO:0000256" key="4">
    <source>
        <dbReference type="ARBA" id="ARBA00022692"/>
    </source>
</evidence>
<keyword evidence="5" id="KW-0276">Fatty acid metabolism</keyword>
<feature type="domain" description="Fatty acid desaturase" evidence="14">
    <location>
        <begin position="66"/>
        <end position="271"/>
    </location>
</feature>
<evidence type="ECO:0000256" key="6">
    <source>
        <dbReference type="ARBA" id="ARBA00022989"/>
    </source>
</evidence>
<feature type="transmembrane region" description="Helical" evidence="13">
    <location>
        <begin position="65"/>
        <end position="86"/>
    </location>
</feature>
<dbReference type="PANTHER" id="PTHR11351">
    <property type="entry name" value="ACYL-COA DESATURASE"/>
    <property type="match status" value="1"/>
</dbReference>
<reference evidence="16 17" key="2">
    <citation type="journal article" date="2018" name="Elife">
        <title>Firefly genomes illuminate parallel origins of bioluminescence in beetles.</title>
        <authorList>
            <person name="Fallon T.R."/>
            <person name="Lower S.E."/>
            <person name="Chang C.H."/>
            <person name="Bessho-Uehara M."/>
            <person name="Martin G.J."/>
            <person name="Bewick A.J."/>
            <person name="Behringer M."/>
            <person name="Debat H.J."/>
            <person name="Wong I."/>
            <person name="Day J.C."/>
            <person name="Suvorov A."/>
            <person name="Silva C.J."/>
            <person name="Stanger-Hall K.F."/>
            <person name="Hall D.W."/>
            <person name="Schmitz R.J."/>
            <person name="Nelson D.R."/>
            <person name="Lewis S.M."/>
            <person name="Shigenobu S."/>
            <person name="Bybee S.M."/>
            <person name="Larracuente A.M."/>
            <person name="Oba Y."/>
            <person name="Weng J.K."/>
        </authorList>
    </citation>
    <scope>NUCLEOTIDE SEQUENCE [LARGE SCALE GENOMIC DNA]</scope>
    <source>
        <strain evidence="16">1611_PpyrPB1</strain>
        <tissue evidence="16">Whole body</tissue>
    </source>
</reference>
<dbReference type="GO" id="GO:0006636">
    <property type="term" value="P:unsaturated fatty acid biosynthetic process"/>
    <property type="evidence" value="ECO:0007669"/>
    <property type="project" value="TreeGrafter"/>
</dbReference>
<keyword evidence="3 12" id="KW-0444">Lipid biosynthesis</keyword>
<reference evidence="15" key="1">
    <citation type="journal article" date="2016" name="Sci. Rep.">
        <title>Molecular characterization of firefly nuptial gifts: a multi-omics approach sheds light on postcopulatory sexual selection.</title>
        <authorList>
            <person name="Al-Wathiqui N."/>
            <person name="Fallon T.R."/>
            <person name="South A."/>
            <person name="Weng J.K."/>
            <person name="Lewis S.M."/>
        </authorList>
    </citation>
    <scope>NUCLEOTIDE SEQUENCE</scope>
</reference>
<dbReference type="OrthoDB" id="10260134at2759"/>
<keyword evidence="4 12" id="KW-0812">Transmembrane</keyword>
<evidence type="ECO:0000313" key="16">
    <source>
        <dbReference type="EMBL" id="KAB0802467.1"/>
    </source>
</evidence>
<dbReference type="EMBL" id="GEZM01062512">
    <property type="protein sequence ID" value="JAV69666.1"/>
    <property type="molecule type" value="Transcribed_RNA"/>
</dbReference>
<keyword evidence="11 12" id="KW-0275">Fatty acid biosynthesis</keyword>
<feature type="transmembrane region" description="Helical" evidence="13">
    <location>
        <begin position="38"/>
        <end position="59"/>
    </location>
</feature>
<evidence type="ECO:0000256" key="8">
    <source>
        <dbReference type="ARBA" id="ARBA00023004"/>
    </source>
</evidence>
<comment type="subcellular location">
    <subcellularLocation>
        <location evidence="1">Membrane</location>
        <topology evidence="1">Multi-pass membrane protein</topology>
    </subcellularLocation>
</comment>
<evidence type="ECO:0000256" key="3">
    <source>
        <dbReference type="ARBA" id="ARBA00022516"/>
    </source>
</evidence>
<dbReference type="CDD" id="cd03505">
    <property type="entry name" value="Delta9-FADS-like"/>
    <property type="match status" value="1"/>
</dbReference>
<evidence type="ECO:0000256" key="10">
    <source>
        <dbReference type="ARBA" id="ARBA00023136"/>
    </source>
</evidence>
<keyword evidence="6 13" id="KW-1133">Transmembrane helix</keyword>